<protein>
    <submittedName>
        <fullName evidence="1">Uncharacterized protein</fullName>
    </submittedName>
</protein>
<dbReference type="EMBL" id="BGPR01112526">
    <property type="protein sequence ID" value="GBM95348.1"/>
    <property type="molecule type" value="Genomic_DNA"/>
</dbReference>
<comment type="caution">
    <text evidence="1">The sequence shown here is derived from an EMBL/GenBank/DDBJ whole genome shotgun (WGS) entry which is preliminary data.</text>
</comment>
<dbReference type="Proteomes" id="UP000499080">
    <property type="component" value="Unassembled WGS sequence"/>
</dbReference>
<name>A0A4Y2K0P7_ARAVE</name>
<keyword evidence="2" id="KW-1185">Reference proteome</keyword>
<evidence type="ECO:0000313" key="1">
    <source>
        <dbReference type="EMBL" id="GBM95348.1"/>
    </source>
</evidence>
<evidence type="ECO:0000313" key="2">
    <source>
        <dbReference type="Proteomes" id="UP000499080"/>
    </source>
</evidence>
<organism evidence="1 2">
    <name type="scientific">Araneus ventricosus</name>
    <name type="common">Orbweaver spider</name>
    <name type="synonym">Epeira ventricosa</name>
    <dbReference type="NCBI Taxonomy" id="182803"/>
    <lineage>
        <taxon>Eukaryota</taxon>
        <taxon>Metazoa</taxon>
        <taxon>Ecdysozoa</taxon>
        <taxon>Arthropoda</taxon>
        <taxon>Chelicerata</taxon>
        <taxon>Arachnida</taxon>
        <taxon>Araneae</taxon>
        <taxon>Araneomorphae</taxon>
        <taxon>Entelegynae</taxon>
        <taxon>Araneoidea</taxon>
        <taxon>Araneidae</taxon>
        <taxon>Araneus</taxon>
    </lineage>
</organism>
<sequence length="93" mass="10666">MSVSPLFLSILEDCSCFQRLDKTKKLPGNYRPICLLSNLGKINEIVILARLKEHYSDLQIILGEQCGFRPNHGRVEQLVRVTNLMTQGFNNKF</sequence>
<proteinExistence type="predicted"/>
<dbReference type="AlphaFoldDB" id="A0A4Y2K0P7"/>
<gene>
    <name evidence="1" type="ORF">AVEN_273254_1</name>
</gene>
<reference evidence="1 2" key="1">
    <citation type="journal article" date="2019" name="Sci. Rep.">
        <title>Orb-weaving spider Araneus ventricosus genome elucidates the spidroin gene catalogue.</title>
        <authorList>
            <person name="Kono N."/>
            <person name="Nakamura H."/>
            <person name="Ohtoshi R."/>
            <person name="Moran D.A.P."/>
            <person name="Shinohara A."/>
            <person name="Yoshida Y."/>
            <person name="Fujiwara M."/>
            <person name="Mori M."/>
            <person name="Tomita M."/>
            <person name="Arakawa K."/>
        </authorList>
    </citation>
    <scope>NUCLEOTIDE SEQUENCE [LARGE SCALE GENOMIC DNA]</scope>
</reference>
<accession>A0A4Y2K0P7</accession>